<evidence type="ECO:0000256" key="1">
    <source>
        <dbReference type="SAM" id="MobiDB-lite"/>
    </source>
</evidence>
<protein>
    <submittedName>
        <fullName evidence="2">Uncharacterized protein</fullName>
    </submittedName>
</protein>
<feature type="compositionally biased region" description="Polar residues" evidence="1">
    <location>
        <begin position="13"/>
        <end position="43"/>
    </location>
</feature>
<name>A0A7D3VTK0_ACTVE</name>
<gene>
    <name evidence="2" type="ORF">ACTIVE_4033</name>
</gene>
<evidence type="ECO:0000313" key="3">
    <source>
        <dbReference type="Proteomes" id="UP000501240"/>
    </source>
</evidence>
<dbReference type="Proteomes" id="UP000501240">
    <property type="component" value="Chromosome"/>
</dbReference>
<feature type="region of interest" description="Disordered" evidence="1">
    <location>
        <begin position="1"/>
        <end position="43"/>
    </location>
</feature>
<organism evidence="2 3">
    <name type="scientific">Actinomadura verrucosospora</name>
    <dbReference type="NCBI Taxonomy" id="46165"/>
    <lineage>
        <taxon>Bacteria</taxon>
        <taxon>Bacillati</taxon>
        <taxon>Actinomycetota</taxon>
        <taxon>Actinomycetes</taxon>
        <taxon>Streptosporangiales</taxon>
        <taxon>Thermomonosporaceae</taxon>
        <taxon>Actinomadura</taxon>
    </lineage>
</organism>
<reference evidence="2 3" key="1">
    <citation type="submission" date="2020-05" db="EMBL/GenBank/DDBJ databases">
        <title>Actinomadura verrucosospora NRRL-B18236 (PFL_A860) Genome sequencing and assembly.</title>
        <authorList>
            <person name="Samborskyy M."/>
        </authorList>
    </citation>
    <scope>NUCLEOTIDE SEQUENCE [LARGE SCALE GENOMIC DNA]</scope>
    <source>
        <strain evidence="2 3">NRRL:B18236</strain>
    </source>
</reference>
<proteinExistence type="predicted"/>
<accession>A0A7D3VTK0</accession>
<keyword evidence="3" id="KW-1185">Reference proteome</keyword>
<dbReference type="EMBL" id="CP053892">
    <property type="protein sequence ID" value="QKG22393.1"/>
    <property type="molecule type" value="Genomic_DNA"/>
</dbReference>
<evidence type="ECO:0000313" key="2">
    <source>
        <dbReference type="EMBL" id="QKG22393.1"/>
    </source>
</evidence>
<sequence length="43" mass="4599">MKMIPAAEKTLRSFPSQAGHSVSASSLNFCTTSRGSPHSVQTY</sequence>
<dbReference type="AlphaFoldDB" id="A0A7D3VTK0"/>